<gene>
    <name evidence="1" type="ORF">HNQ61_005289</name>
</gene>
<accession>A0A841H6L1</accession>
<dbReference type="RefSeq" id="WP_170034111.1">
    <property type="nucleotide sequence ID" value="NZ_JABDTL010000001.1"/>
</dbReference>
<sequence length="193" mass="21129">MAKLDPLFLIGRTEEANRRAFSHHPKPPHRRSMMMRIAPLILLLLAPAAAEAQGCSRTPPDADEELPAIAATFSADPETARNRGPEITPLAPADTTYVVRDDSVCQAVLDVVIPEIRRGDPTWAGHREGHYTATVLRLGPYYTVSLLPERESGSELRVSNNADGSVTIQGVAHSRNPFVVLRASDLGIVRIFY</sequence>
<comment type="caution">
    <text evidence="1">The sequence shown here is derived from an EMBL/GenBank/DDBJ whole genome shotgun (WGS) entry which is preliminary data.</text>
</comment>
<dbReference type="AlphaFoldDB" id="A0A841H6L1"/>
<evidence type="ECO:0000313" key="2">
    <source>
        <dbReference type="Proteomes" id="UP000582837"/>
    </source>
</evidence>
<organism evidence="1 2">
    <name type="scientific">Longimicrobium terrae</name>
    <dbReference type="NCBI Taxonomy" id="1639882"/>
    <lineage>
        <taxon>Bacteria</taxon>
        <taxon>Pseudomonadati</taxon>
        <taxon>Gemmatimonadota</taxon>
        <taxon>Longimicrobiia</taxon>
        <taxon>Longimicrobiales</taxon>
        <taxon>Longimicrobiaceae</taxon>
        <taxon>Longimicrobium</taxon>
    </lineage>
</organism>
<reference evidence="1 2" key="1">
    <citation type="submission" date="2020-08" db="EMBL/GenBank/DDBJ databases">
        <title>Genomic Encyclopedia of Type Strains, Phase IV (KMG-IV): sequencing the most valuable type-strain genomes for metagenomic binning, comparative biology and taxonomic classification.</title>
        <authorList>
            <person name="Goeker M."/>
        </authorList>
    </citation>
    <scope>NUCLEOTIDE SEQUENCE [LARGE SCALE GENOMIC DNA]</scope>
    <source>
        <strain evidence="1 2">DSM 29007</strain>
    </source>
</reference>
<dbReference type="Proteomes" id="UP000582837">
    <property type="component" value="Unassembled WGS sequence"/>
</dbReference>
<name>A0A841H6L1_9BACT</name>
<proteinExistence type="predicted"/>
<dbReference type="EMBL" id="JACHIA010000026">
    <property type="protein sequence ID" value="MBB6073618.1"/>
    <property type="molecule type" value="Genomic_DNA"/>
</dbReference>
<protein>
    <submittedName>
        <fullName evidence="1">Uncharacterized protein</fullName>
    </submittedName>
</protein>
<keyword evidence="2" id="KW-1185">Reference proteome</keyword>
<evidence type="ECO:0000313" key="1">
    <source>
        <dbReference type="EMBL" id="MBB6073618.1"/>
    </source>
</evidence>